<dbReference type="GO" id="GO:0016757">
    <property type="term" value="F:glycosyltransferase activity"/>
    <property type="evidence" value="ECO:0007669"/>
    <property type="project" value="UniProtKB-KW"/>
</dbReference>
<keyword evidence="2" id="KW-0808">Transferase</keyword>
<keyword evidence="1" id="KW-0328">Glycosyltransferase</keyword>
<evidence type="ECO:0000256" key="1">
    <source>
        <dbReference type="ARBA" id="ARBA00022676"/>
    </source>
</evidence>
<dbReference type="CDD" id="cd03801">
    <property type="entry name" value="GT4_PimA-like"/>
    <property type="match status" value="1"/>
</dbReference>
<dbReference type="PANTHER" id="PTHR45947">
    <property type="entry name" value="SULFOQUINOVOSYL TRANSFERASE SQD2"/>
    <property type="match status" value="1"/>
</dbReference>
<protein>
    <submittedName>
        <fullName evidence="5">Glycosyltransferase family 4 protein</fullName>
    </submittedName>
</protein>
<reference evidence="5" key="1">
    <citation type="submission" date="2021-03" db="EMBL/GenBank/DDBJ databases">
        <authorList>
            <person name="Kanchanasin P."/>
            <person name="Saeng-In P."/>
            <person name="Phongsopitanun W."/>
            <person name="Yuki M."/>
            <person name="Kudo T."/>
            <person name="Ohkuma M."/>
            <person name="Tanasupawat S."/>
        </authorList>
    </citation>
    <scope>NUCLEOTIDE SEQUENCE</scope>
    <source>
        <strain evidence="5">GKU 128</strain>
    </source>
</reference>
<evidence type="ECO:0000259" key="4">
    <source>
        <dbReference type="Pfam" id="PF13439"/>
    </source>
</evidence>
<dbReference type="Proteomes" id="UP000669179">
    <property type="component" value="Unassembled WGS sequence"/>
</dbReference>
<evidence type="ECO:0000256" key="2">
    <source>
        <dbReference type="ARBA" id="ARBA00022679"/>
    </source>
</evidence>
<dbReference type="SUPFAM" id="SSF53756">
    <property type="entry name" value="UDP-Glycosyltransferase/glycogen phosphorylase"/>
    <property type="match status" value="1"/>
</dbReference>
<dbReference type="Pfam" id="PF13439">
    <property type="entry name" value="Glyco_transf_4"/>
    <property type="match status" value="1"/>
</dbReference>
<evidence type="ECO:0000313" key="5">
    <source>
        <dbReference type="EMBL" id="MBO2453200.1"/>
    </source>
</evidence>
<dbReference type="Pfam" id="PF00534">
    <property type="entry name" value="Glycos_transf_1"/>
    <property type="match status" value="1"/>
</dbReference>
<dbReference type="InterPro" id="IPR028098">
    <property type="entry name" value="Glyco_trans_4-like_N"/>
</dbReference>
<gene>
    <name evidence="5" type="ORF">J4573_39325</name>
</gene>
<dbReference type="GO" id="GO:1901137">
    <property type="term" value="P:carbohydrate derivative biosynthetic process"/>
    <property type="evidence" value="ECO:0007669"/>
    <property type="project" value="UniProtKB-ARBA"/>
</dbReference>
<organism evidence="5 6">
    <name type="scientific">Actinomadura barringtoniae</name>
    <dbReference type="NCBI Taxonomy" id="1427535"/>
    <lineage>
        <taxon>Bacteria</taxon>
        <taxon>Bacillati</taxon>
        <taxon>Actinomycetota</taxon>
        <taxon>Actinomycetes</taxon>
        <taxon>Streptosporangiales</taxon>
        <taxon>Thermomonosporaceae</taxon>
        <taxon>Actinomadura</taxon>
    </lineage>
</organism>
<accession>A0A939PIT5</accession>
<comment type="caution">
    <text evidence="5">The sequence shown here is derived from an EMBL/GenBank/DDBJ whole genome shotgun (WGS) entry which is preliminary data.</text>
</comment>
<keyword evidence="6" id="KW-1185">Reference proteome</keyword>
<feature type="domain" description="Glycosyl transferase family 1" evidence="3">
    <location>
        <begin position="219"/>
        <end position="376"/>
    </location>
</feature>
<sequence length="410" mass="45759">MRTCHRHTADDREHPRRRPRMRIAHVTDFYLPRLGGIEVHVHDLAERQSAAGHDVEIITSSPLGDRACRERNDRERYARERYAPDAGPRVHRLTGGGVLRSALNPQASWRGRRLLREGRYDLVHAHAGVVSPLALGAVALAHEIPVVVTQHSLLSYAEPAYQVLNAAARWSELPAVWTAVSSVAAEPVRRLVHPAPVQVLPNGIDAWRWRIDPVSREPHQMVVVAVMRLAVRKRPLPLLRILRQAHHALGDQVDLRAVIVGDGPERALVERFLSRHRMDHWVSLPGRLSRHQIRALFARADAFVAPATLESFGIAALEARCAGLPVIARAEGGIGEFISDGKEGILVGGDGAMAEAIVRLARDPAERERIMEHNRETPTSMDWSDVLPLTIELYERALRRERPRPARAGS</sequence>
<evidence type="ECO:0000259" key="3">
    <source>
        <dbReference type="Pfam" id="PF00534"/>
    </source>
</evidence>
<name>A0A939PIT5_9ACTN</name>
<proteinExistence type="predicted"/>
<evidence type="ECO:0000313" key="6">
    <source>
        <dbReference type="Proteomes" id="UP000669179"/>
    </source>
</evidence>
<dbReference type="AlphaFoldDB" id="A0A939PIT5"/>
<dbReference type="InterPro" id="IPR050194">
    <property type="entry name" value="Glycosyltransferase_grp1"/>
</dbReference>
<dbReference type="PANTHER" id="PTHR45947:SF3">
    <property type="entry name" value="SULFOQUINOVOSYL TRANSFERASE SQD2"/>
    <property type="match status" value="1"/>
</dbReference>
<dbReference type="Gene3D" id="3.40.50.2000">
    <property type="entry name" value="Glycogen Phosphorylase B"/>
    <property type="match status" value="2"/>
</dbReference>
<dbReference type="InterPro" id="IPR001296">
    <property type="entry name" value="Glyco_trans_1"/>
</dbReference>
<dbReference type="EMBL" id="JAGEOJ010000019">
    <property type="protein sequence ID" value="MBO2453200.1"/>
    <property type="molecule type" value="Genomic_DNA"/>
</dbReference>
<dbReference type="RefSeq" id="WP_208261217.1">
    <property type="nucleotide sequence ID" value="NZ_JAGEOJ010000019.1"/>
</dbReference>
<feature type="domain" description="Glycosyltransferase subfamily 4-like N-terminal" evidence="4">
    <location>
        <begin position="35"/>
        <end position="206"/>
    </location>
</feature>